<evidence type="ECO:0000256" key="5">
    <source>
        <dbReference type="RuleBase" id="RU000363"/>
    </source>
</evidence>
<dbReference type="Proteomes" id="UP001642540">
    <property type="component" value="Unassembled WGS sequence"/>
</dbReference>
<dbReference type="PRINTS" id="PR00081">
    <property type="entry name" value="GDHRDH"/>
</dbReference>
<evidence type="ECO:0008006" key="8">
    <source>
        <dbReference type="Google" id="ProtNLM"/>
    </source>
</evidence>
<comment type="subunit">
    <text evidence="2">Homotetramer.</text>
</comment>
<keyword evidence="3" id="KW-0521">NADP</keyword>
<dbReference type="PRINTS" id="PR00080">
    <property type="entry name" value="SDRFAMILY"/>
</dbReference>
<organism evidence="6 7">
    <name type="scientific">Orchesella dallaii</name>
    <dbReference type="NCBI Taxonomy" id="48710"/>
    <lineage>
        <taxon>Eukaryota</taxon>
        <taxon>Metazoa</taxon>
        <taxon>Ecdysozoa</taxon>
        <taxon>Arthropoda</taxon>
        <taxon>Hexapoda</taxon>
        <taxon>Collembola</taxon>
        <taxon>Entomobryomorpha</taxon>
        <taxon>Entomobryoidea</taxon>
        <taxon>Orchesellidae</taxon>
        <taxon>Orchesellinae</taxon>
        <taxon>Orchesella</taxon>
    </lineage>
</organism>
<dbReference type="InterPro" id="IPR036291">
    <property type="entry name" value="NAD(P)-bd_dom_sf"/>
</dbReference>
<keyword evidence="4" id="KW-0560">Oxidoreductase</keyword>
<dbReference type="EMBL" id="CAXLJM020000067">
    <property type="protein sequence ID" value="CAL8122178.1"/>
    <property type="molecule type" value="Genomic_DNA"/>
</dbReference>
<gene>
    <name evidence="6" type="ORF">ODALV1_LOCUS19707</name>
</gene>
<proteinExistence type="inferred from homology"/>
<dbReference type="SUPFAM" id="SSF51735">
    <property type="entry name" value="NAD(P)-binding Rossmann-fold domains"/>
    <property type="match status" value="1"/>
</dbReference>
<accession>A0ABP1R7Z1</accession>
<dbReference type="PANTHER" id="PTHR44252:SF3">
    <property type="entry name" value="D-ERYTHRULOSE REDUCTASE-RELATED"/>
    <property type="match status" value="1"/>
</dbReference>
<evidence type="ECO:0000256" key="4">
    <source>
        <dbReference type="ARBA" id="ARBA00023002"/>
    </source>
</evidence>
<comment type="similarity">
    <text evidence="1 5">Belongs to the short-chain dehydrogenases/reductases (SDR) family.</text>
</comment>
<evidence type="ECO:0000256" key="2">
    <source>
        <dbReference type="ARBA" id="ARBA00011881"/>
    </source>
</evidence>
<protein>
    <recommendedName>
        <fullName evidence="8">L-xylulose reductase</fullName>
    </recommendedName>
</protein>
<dbReference type="InterPro" id="IPR002347">
    <property type="entry name" value="SDR_fam"/>
</dbReference>
<comment type="caution">
    <text evidence="6">The sequence shown here is derived from an EMBL/GenBank/DDBJ whole genome shotgun (WGS) entry which is preliminary data.</text>
</comment>
<dbReference type="PANTHER" id="PTHR44252">
    <property type="entry name" value="D-ERYTHRULOSE REDUCTASE"/>
    <property type="match status" value="1"/>
</dbReference>
<dbReference type="InterPro" id="IPR051737">
    <property type="entry name" value="L-xylulose/Carbonyl_redctase"/>
</dbReference>
<dbReference type="PROSITE" id="PS00061">
    <property type="entry name" value="ADH_SHORT"/>
    <property type="match status" value="1"/>
</dbReference>
<evidence type="ECO:0000256" key="1">
    <source>
        <dbReference type="ARBA" id="ARBA00006484"/>
    </source>
</evidence>
<evidence type="ECO:0000256" key="3">
    <source>
        <dbReference type="ARBA" id="ARBA00022857"/>
    </source>
</evidence>
<reference evidence="6 7" key="1">
    <citation type="submission" date="2024-08" db="EMBL/GenBank/DDBJ databases">
        <authorList>
            <person name="Cucini C."/>
            <person name="Frati F."/>
        </authorList>
    </citation>
    <scope>NUCLEOTIDE SEQUENCE [LARGE SCALE GENOMIC DNA]</scope>
</reference>
<evidence type="ECO:0000313" key="7">
    <source>
        <dbReference type="Proteomes" id="UP001642540"/>
    </source>
</evidence>
<dbReference type="InterPro" id="IPR020904">
    <property type="entry name" value="Sc_DH/Rdtase_CS"/>
</dbReference>
<dbReference type="Pfam" id="PF00106">
    <property type="entry name" value="adh_short"/>
    <property type="match status" value="1"/>
</dbReference>
<keyword evidence="7" id="KW-1185">Reference proteome</keyword>
<sequence>MSGNVDFTGKKCLVTGAGRGIGRALVAELDARGALVYAVTKNSDNLQKLVSEFPKVIPILADLSNPEEIKNKIEPIETLDVLINNAGVCEPAATMDISWESCDRIMNVNFKAVVLVTQIIAKKMIARGSGGSIVNISSVSGISPLPFIGAYACSKAAVNMLTKMFALELGPHQIRVNAIAPAVVATDMTNMRTYVPDASETEKPPPLVGILGRTPTNTYEMPMSDIVNTTLFLASNNQTSQLTGQVLAVDGGYLAH</sequence>
<name>A0ABP1R7Z1_9HEXA</name>
<evidence type="ECO:0000313" key="6">
    <source>
        <dbReference type="EMBL" id="CAL8122178.1"/>
    </source>
</evidence>
<dbReference type="Gene3D" id="3.40.50.720">
    <property type="entry name" value="NAD(P)-binding Rossmann-like Domain"/>
    <property type="match status" value="1"/>
</dbReference>